<evidence type="ECO:0000256" key="3">
    <source>
        <dbReference type="ARBA" id="ARBA00022989"/>
    </source>
</evidence>
<dbReference type="OMA" id="WTSIPTI"/>
<dbReference type="InterPro" id="IPR005828">
    <property type="entry name" value="MFS_sugar_transport-like"/>
</dbReference>
<comment type="similarity">
    <text evidence="5">Belongs to the major facilitator superfamily. Phosphate:H(+) symporter (TC 2.A.1.9) family.</text>
</comment>
<dbReference type="OrthoDB" id="5296287at2759"/>
<feature type="transmembrane region" description="Helical" evidence="7">
    <location>
        <begin position="351"/>
        <end position="373"/>
    </location>
</feature>
<keyword evidence="3 7" id="KW-1133">Transmembrane helix</keyword>
<dbReference type="AlphaFoldDB" id="A0A1J6I1P8"/>
<reference evidence="9" key="1">
    <citation type="submission" date="2016-11" db="EMBL/GenBank/DDBJ databases">
        <title>The genome of Nicotiana attenuata.</title>
        <authorList>
            <person name="Xu S."/>
            <person name="Brockmoeller T."/>
            <person name="Gaquerel E."/>
            <person name="Navarro A."/>
            <person name="Kuhl H."/>
            <person name="Gase K."/>
            <person name="Ling Z."/>
            <person name="Zhou W."/>
            <person name="Kreitzer C."/>
            <person name="Stanke M."/>
            <person name="Tang H."/>
            <person name="Lyons E."/>
            <person name="Pandey P."/>
            <person name="Pandey S.P."/>
            <person name="Timmermann B."/>
            <person name="Baldwin I.T."/>
        </authorList>
    </citation>
    <scope>NUCLEOTIDE SEQUENCE [LARGE SCALE GENOMIC DNA]</scope>
    <source>
        <strain evidence="9">UT</strain>
    </source>
</reference>
<comment type="catalytic activity">
    <reaction evidence="6">
        <text>phosphate(in) + H(+)(in) = phosphate(out) + H(+)(out)</text>
        <dbReference type="Rhea" id="RHEA:29939"/>
        <dbReference type="ChEBI" id="CHEBI:15378"/>
        <dbReference type="ChEBI" id="CHEBI:43474"/>
    </reaction>
    <physiologicalReaction direction="right-to-left" evidence="6">
        <dbReference type="Rhea" id="RHEA:29941"/>
    </physiologicalReaction>
</comment>
<keyword evidence="2 7" id="KW-0812">Transmembrane</keyword>
<feature type="transmembrane region" description="Helical" evidence="7">
    <location>
        <begin position="201"/>
        <end position="222"/>
    </location>
</feature>
<feature type="transmembrane region" description="Helical" evidence="7">
    <location>
        <begin position="172"/>
        <end position="189"/>
    </location>
</feature>
<dbReference type="GeneID" id="109232452"/>
<keyword evidence="10" id="KW-1185">Reference proteome</keyword>
<evidence type="ECO:0000256" key="7">
    <source>
        <dbReference type="SAM" id="Phobius"/>
    </source>
</evidence>
<dbReference type="PANTHER" id="PTHR24064">
    <property type="entry name" value="SOLUTE CARRIER FAMILY 22 MEMBER"/>
    <property type="match status" value="1"/>
</dbReference>
<evidence type="ECO:0000256" key="2">
    <source>
        <dbReference type="ARBA" id="ARBA00022692"/>
    </source>
</evidence>
<name>A0A1J6I1P8_NICAT</name>
<organism evidence="9 10">
    <name type="scientific">Nicotiana attenuata</name>
    <name type="common">Coyote tobacco</name>
    <dbReference type="NCBI Taxonomy" id="49451"/>
    <lineage>
        <taxon>Eukaryota</taxon>
        <taxon>Viridiplantae</taxon>
        <taxon>Streptophyta</taxon>
        <taxon>Embryophyta</taxon>
        <taxon>Tracheophyta</taxon>
        <taxon>Spermatophyta</taxon>
        <taxon>Magnoliopsida</taxon>
        <taxon>eudicotyledons</taxon>
        <taxon>Gunneridae</taxon>
        <taxon>Pentapetalae</taxon>
        <taxon>asterids</taxon>
        <taxon>lamiids</taxon>
        <taxon>Solanales</taxon>
        <taxon>Solanaceae</taxon>
        <taxon>Nicotianoideae</taxon>
        <taxon>Nicotianeae</taxon>
        <taxon>Nicotiana</taxon>
    </lineage>
</organism>
<feature type="transmembrane region" description="Helical" evidence="7">
    <location>
        <begin position="380"/>
        <end position="401"/>
    </location>
</feature>
<feature type="transmembrane region" description="Helical" evidence="7">
    <location>
        <begin position="143"/>
        <end position="166"/>
    </location>
</feature>
<dbReference type="STRING" id="49451.A0A1J6I1P8"/>
<dbReference type="KEGG" id="nau:109232452"/>
<evidence type="ECO:0000256" key="4">
    <source>
        <dbReference type="ARBA" id="ARBA00023136"/>
    </source>
</evidence>
<comment type="caution">
    <text evidence="9">The sequence shown here is derived from an EMBL/GenBank/DDBJ whole genome shotgun (WGS) entry which is preliminary data.</text>
</comment>
<gene>
    <name evidence="9" type="primary">OCT3_2</name>
    <name evidence="9" type="ORF">A4A49_35657</name>
</gene>
<dbReference type="InterPro" id="IPR036259">
    <property type="entry name" value="MFS_trans_sf"/>
</dbReference>
<dbReference type="EMBL" id="MJEQ01037191">
    <property type="protein sequence ID" value="OIS98989.1"/>
    <property type="molecule type" value="Genomic_DNA"/>
</dbReference>
<dbReference type="Pfam" id="PF00083">
    <property type="entry name" value="Sugar_tr"/>
    <property type="match status" value="1"/>
</dbReference>
<sequence>MAEKTEPFLNNDKKLKRKSGSSLDETIESCIGEFGWTQFLQAIFVSLAWFFDAQQTFISVFTDAQPSWHCNSSSSIDNNFCNLSKDAWEWNLPAHISVVSEWSLQCRRSLIAGLPASSFFLGCLIGGFLLSTLADSSLGRKNMLVFSCLLMSITGSITAFSTNIWMYSFLRFLSGFGRATIGTCALVLSTELVGRRWRGQVGIIGFLCFTMGFISLPTLAFINRDSTWRILYLWTCLPTILYSFLVYFIVPESPRWLYIRRNKEGFVQTLKSIAPPTTRSSLTLSFFGSFVEFENQEVLDNNTVDLYSAIRMLVERNWSFRRLVTVMCVGFGIGMTYYGMPLGVGSLNFNLYLSITLNALSELPSSILILFLIGKLSRKGSLLGFAMLSGICSIGCVIFEGGKFKELQIGVELISYFSACTAFSILLIYTLELFPTCVRNSAVAMVRQAMVLGGAFSPMLIAIGRNNKWYSFGVFGLSIVICGCFVVCVPETNGKTLSDTMDEEEGKESTFVC</sequence>
<protein>
    <submittedName>
        <fullName evidence="9">Organic cationcarnitine transporter 3</fullName>
    </submittedName>
</protein>
<dbReference type="SUPFAM" id="SSF103473">
    <property type="entry name" value="MFS general substrate transporter"/>
    <property type="match status" value="1"/>
</dbReference>
<feature type="transmembrane region" description="Helical" evidence="7">
    <location>
        <begin position="413"/>
        <end position="431"/>
    </location>
</feature>
<dbReference type="InterPro" id="IPR020846">
    <property type="entry name" value="MFS_dom"/>
</dbReference>
<evidence type="ECO:0000256" key="1">
    <source>
        <dbReference type="ARBA" id="ARBA00004141"/>
    </source>
</evidence>
<evidence type="ECO:0000256" key="6">
    <source>
        <dbReference type="ARBA" id="ARBA00049011"/>
    </source>
</evidence>
<dbReference type="PROSITE" id="PS50850">
    <property type="entry name" value="MFS"/>
    <property type="match status" value="1"/>
</dbReference>
<accession>A0A1J6I1P8</accession>
<dbReference type="Gene3D" id="1.20.1250.20">
    <property type="entry name" value="MFS general substrate transporter like domains"/>
    <property type="match status" value="1"/>
</dbReference>
<dbReference type="SMR" id="A0A1J6I1P8"/>
<comment type="subcellular location">
    <subcellularLocation>
        <location evidence="1">Membrane</location>
        <topology evidence="1">Multi-pass membrane protein</topology>
    </subcellularLocation>
</comment>
<feature type="transmembrane region" description="Helical" evidence="7">
    <location>
        <begin position="110"/>
        <end position="131"/>
    </location>
</feature>
<evidence type="ECO:0000313" key="9">
    <source>
        <dbReference type="EMBL" id="OIS98989.1"/>
    </source>
</evidence>
<keyword evidence="4 7" id="KW-0472">Membrane</keyword>
<dbReference type="Proteomes" id="UP000187609">
    <property type="component" value="Unassembled WGS sequence"/>
</dbReference>
<dbReference type="Gramene" id="OIS98989">
    <property type="protein sequence ID" value="OIS98989"/>
    <property type="gene ID" value="A4A49_35657"/>
</dbReference>
<feature type="transmembrane region" description="Helical" evidence="7">
    <location>
        <begin position="469"/>
        <end position="489"/>
    </location>
</feature>
<evidence type="ECO:0000259" key="8">
    <source>
        <dbReference type="PROSITE" id="PS50850"/>
    </source>
</evidence>
<feature type="domain" description="Major facilitator superfamily (MFS) profile" evidence="8">
    <location>
        <begin position="41"/>
        <end position="494"/>
    </location>
</feature>
<dbReference type="GO" id="GO:0022857">
    <property type="term" value="F:transmembrane transporter activity"/>
    <property type="evidence" value="ECO:0007669"/>
    <property type="project" value="InterPro"/>
</dbReference>
<proteinExistence type="inferred from homology"/>
<dbReference type="GO" id="GO:0016020">
    <property type="term" value="C:membrane"/>
    <property type="evidence" value="ECO:0007669"/>
    <property type="project" value="UniProtKB-SubCell"/>
</dbReference>
<feature type="transmembrane region" description="Helical" evidence="7">
    <location>
        <begin position="443"/>
        <end position="463"/>
    </location>
</feature>
<evidence type="ECO:0000313" key="10">
    <source>
        <dbReference type="Proteomes" id="UP000187609"/>
    </source>
</evidence>
<feature type="transmembrane region" description="Helical" evidence="7">
    <location>
        <begin position="228"/>
        <end position="250"/>
    </location>
</feature>
<evidence type="ECO:0000256" key="5">
    <source>
        <dbReference type="ARBA" id="ARBA00044504"/>
    </source>
</evidence>
<feature type="transmembrane region" description="Helical" evidence="7">
    <location>
        <begin position="320"/>
        <end position="339"/>
    </location>
</feature>